<sequence length="175" mass="18656">MGRGRCCALPLPLVASNVALDITLTTLGGETRPLSEWVTTFHLASVVLDPFTNESSWVLDAATRVLEGFRDSAVRVNLVLTCTSDEAKQFLGPIADRFLVFCDPERTFVRSLGLGTLPAFVFLRADGEVVATAEGWNPSEWRAVAKSIAATTAWNVPSIPGAGDPSPFHGTPALG</sequence>
<dbReference type="SUPFAM" id="SSF52833">
    <property type="entry name" value="Thioredoxin-like"/>
    <property type="match status" value="1"/>
</dbReference>
<evidence type="ECO:0000313" key="4">
    <source>
        <dbReference type="EMBL" id="CAB4955858.1"/>
    </source>
</evidence>
<dbReference type="EMBL" id="CAEZYF010000036">
    <property type="protein sequence ID" value="CAB4747744.1"/>
    <property type="molecule type" value="Genomic_DNA"/>
</dbReference>
<dbReference type="Gene3D" id="3.40.30.10">
    <property type="entry name" value="Glutaredoxin"/>
    <property type="match status" value="1"/>
</dbReference>
<dbReference type="EMBL" id="CAFBOL010000007">
    <property type="protein sequence ID" value="CAB4975556.1"/>
    <property type="molecule type" value="Genomic_DNA"/>
</dbReference>
<reference evidence="1" key="1">
    <citation type="submission" date="2020-05" db="EMBL/GenBank/DDBJ databases">
        <authorList>
            <person name="Chiriac C."/>
            <person name="Salcher M."/>
            <person name="Ghai R."/>
            <person name="Kavagutti S V."/>
        </authorList>
    </citation>
    <scope>NUCLEOTIDE SEQUENCE</scope>
</reference>
<dbReference type="EMBL" id="CAFBMT010000031">
    <property type="protein sequence ID" value="CAB4955858.1"/>
    <property type="molecule type" value="Genomic_DNA"/>
</dbReference>
<accession>A0A6J6A8B0</accession>
<evidence type="ECO:0000313" key="1">
    <source>
        <dbReference type="EMBL" id="CAB4363817.1"/>
    </source>
</evidence>
<gene>
    <name evidence="2" type="ORF">UFOPK2656_03343</name>
    <name evidence="3" type="ORF">UFOPK3099_01275</name>
    <name evidence="4" type="ORF">UFOPK3651_03169</name>
    <name evidence="5" type="ORF">UFOPK3931_00466</name>
    <name evidence="1" type="ORF">UFOPK4189_01587</name>
</gene>
<evidence type="ECO:0000313" key="2">
    <source>
        <dbReference type="EMBL" id="CAB4747744.1"/>
    </source>
</evidence>
<dbReference type="InterPro" id="IPR036249">
    <property type="entry name" value="Thioredoxin-like_sf"/>
</dbReference>
<protein>
    <submittedName>
        <fullName evidence="1">Unannotated protein</fullName>
    </submittedName>
</protein>
<evidence type="ECO:0000313" key="5">
    <source>
        <dbReference type="EMBL" id="CAB4975556.1"/>
    </source>
</evidence>
<organism evidence="1">
    <name type="scientific">freshwater metagenome</name>
    <dbReference type="NCBI Taxonomy" id="449393"/>
    <lineage>
        <taxon>unclassified sequences</taxon>
        <taxon>metagenomes</taxon>
        <taxon>ecological metagenomes</taxon>
    </lineage>
</organism>
<name>A0A6J6A8B0_9ZZZZ</name>
<dbReference type="AlphaFoldDB" id="A0A6J6A8B0"/>
<proteinExistence type="predicted"/>
<dbReference type="EMBL" id="CAESGF010000008">
    <property type="protein sequence ID" value="CAB4363817.1"/>
    <property type="molecule type" value="Genomic_DNA"/>
</dbReference>
<dbReference type="EMBL" id="CAFAAV010000085">
    <property type="protein sequence ID" value="CAB4819032.1"/>
    <property type="molecule type" value="Genomic_DNA"/>
</dbReference>
<evidence type="ECO:0000313" key="3">
    <source>
        <dbReference type="EMBL" id="CAB4819032.1"/>
    </source>
</evidence>